<dbReference type="Pfam" id="PF02875">
    <property type="entry name" value="Mur_ligase_C"/>
    <property type="match status" value="1"/>
</dbReference>
<evidence type="ECO:0000256" key="6">
    <source>
        <dbReference type="ARBA" id="ARBA00022840"/>
    </source>
</evidence>
<dbReference type="Gene3D" id="3.40.1190.10">
    <property type="entry name" value="Mur-like, catalytic domain"/>
    <property type="match status" value="1"/>
</dbReference>
<evidence type="ECO:0000256" key="2">
    <source>
        <dbReference type="ARBA" id="ARBA00013025"/>
    </source>
</evidence>
<keyword evidence="14" id="KW-1185">Reference proteome</keyword>
<keyword evidence="6 10" id="KW-0067">ATP-binding</keyword>
<dbReference type="InterPro" id="IPR013221">
    <property type="entry name" value="Mur_ligase_cen"/>
</dbReference>
<evidence type="ECO:0000256" key="7">
    <source>
        <dbReference type="ARBA" id="ARBA00022842"/>
    </source>
</evidence>
<evidence type="ECO:0000259" key="11">
    <source>
        <dbReference type="Pfam" id="PF02875"/>
    </source>
</evidence>
<dbReference type="NCBIfam" id="TIGR01499">
    <property type="entry name" value="folC"/>
    <property type="match status" value="1"/>
</dbReference>
<dbReference type="SUPFAM" id="SSF53244">
    <property type="entry name" value="MurD-like peptide ligases, peptide-binding domain"/>
    <property type="match status" value="1"/>
</dbReference>
<dbReference type="Gene3D" id="3.90.190.20">
    <property type="entry name" value="Mur ligase, C-terminal domain"/>
    <property type="match status" value="1"/>
</dbReference>
<protein>
    <recommendedName>
        <fullName evidence="2">tetrahydrofolate synthase</fullName>
        <ecNumber evidence="2">6.3.2.17</ecNumber>
    </recommendedName>
    <alternativeName>
        <fullName evidence="8">Tetrahydrofolylpolyglutamate synthase</fullName>
    </alternativeName>
</protein>
<dbReference type="AlphaFoldDB" id="A0A926DWP7"/>
<comment type="similarity">
    <text evidence="1 10">Belongs to the folylpolyglutamate synthase family.</text>
</comment>
<feature type="domain" description="Mur ligase central" evidence="12">
    <location>
        <begin position="49"/>
        <end position="266"/>
    </location>
</feature>
<evidence type="ECO:0000256" key="8">
    <source>
        <dbReference type="ARBA" id="ARBA00030592"/>
    </source>
</evidence>
<dbReference type="GO" id="GO:0004326">
    <property type="term" value="F:tetrahydrofolylpolyglutamate synthase activity"/>
    <property type="evidence" value="ECO:0007669"/>
    <property type="project" value="UniProtKB-EC"/>
</dbReference>
<dbReference type="PIRSF" id="PIRSF001563">
    <property type="entry name" value="Folylpolyglu_synth"/>
    <property type="match status" value="1"/>
</dbReference>
<dbReference type="PANTHER" id="PTHR11136">
    <property type="entry name" value="FOLYLPOLYGLUTAMATE SYNTHASE-RELATED"/>
    <property type="match status" value="1"/>
</dbReference>
<dbReference type="InterPro" id="IPR001645">
    <property type="entry name" value="Folylpolyglutamate_synth"/>
</dbReference>
<evidence type="ECO:0000313" key="13">
    <source>
        <dbReference type="EMBL" id="MBC8546151.1"/>
    </source>
</evidence>
<dbReference type="GO" id="GO:0005524">
    <property type="term" value="F:ATP binding"/>
    <property type="evidence" value="ECO:0007669"/>
    <property type="project" value="UniProtKB-KW"/>
</dbReference>
<dbReference type="InterPro" id="IPR004101">
    <property type="entry name" value="Mur_ligase_C"/>
</dbReference>
<feature type="domain" description="Mur ligase C-terminal" evidence="11">
    <location>
        <begin position="294"/>
        <end position="412"/>
    </location>
</feature>
<evidence type="ECO:0000256" key="1">
    <source>
        <dbReference type="ARBA" id="ARBA00008276"/>
    </source>
</evidence>
<dbReference type="InterPro" id="IPR036565">
    <property type="entry name" value="Mur-like_cat_sf"/>
</dbReference>
<dbReference type="InterPro" id="IPR036615">
    <property type="entry name" value="Mur_ligase_C_dom_sf"/>
</dbReference>
<keyword evidence="5 10" id="KW-0547">Nucleotide-binding</keyword>
<comment type="caution">
    <text evidence="13">The sequence shown here is derived from an EMBL/GenBank/DDBJ whole genome shotgun (WGS) entry which is preliminary data.</text>
</comment>
<organism evidence="13 14">
    <name type="scientific">Ligaoa zhengdingensis</name>
    <dbReference type="NCBI Taxonomy" id="2763658"/>
    <lineage>
        <taxon>Bacteria</taxon>
        <taxon>Bacillati</taxon>
        <taxon>Bacillota</taxon>
        <taxon>Clostridia</taxon>
        <taxon>Eubacteriales</taxon>
        <taxon>Oscillospiraceae</taxon>
        <taxon>Ligaoa</taxon>
    </lineage>
</organism>
<dbReference type="PROSITE" id="PS01011">
    <property type="entry name" value="FOLYLPOLYGLU_SYNT_1"/>
    <property type="match status" value="1"/>
</dbReference>
<dbReference type="GO" id="GO:0005737">
    <property type="term" value="C:cytoplasm"/>
    <property type="evidence" value="ECO:0007669"/>
    <property type="project" value="TreeGrafter"/>
</dbReference>
<dbReference type="GO" id="GO:0046872">
    <property type="term" value="F:metal ion binding"/>
    <property type="evidence" value="ECO:0007669"/>
    <property type="project" value="UniProtKB-KW"/>
</dbReference>
<evidence type="ECO:0000256" key="10">
    <source>
        <dbReference type="PIRNR" id="PIRNR001563"/>
    </source>
</evidence>
<evidence type="ECO:0000256" key="9">
    <source>
        <dbReference type="ARBA" id="ARBA00047493"/>
    </source>
</evidence>
<name>A0A926DWP7_9FIRM</name>
<dbReference type="InterPro" id="IPR018109">
    <property type="entry name" value="Folylpolyglutamate_synth_CS"/>
</dbReference>
<dbReference type="Pfam" id="PF08245">
    <property type="entry name" value="Mur_ligase_M"/>
    <property type="match status" value="1"/>
</dbReference>
<keyword evidence="3 10" id="KW-0436">Ligase</keyword>
<dbReference type="PANTHER" id="PTHR11136:SF0">
    <property type="entry name" value="DIHYDROFOLATE SYNTHETASE-RELATED"/>
    <property type="match status" value="1"/>
</dbReference>
<dbReference type="EMBL" id="JACRST010000004">
    <property type="protein sequence ID" value="MBC8546151.1"/>
    <property type="molecule type" value="Genomic_DNA"/>
</dbReference>
<dbReference type="EC" id="6.3.2.17" evidence="2"/>
<comment type="catalytic activity">
    <reaction evidence="9">
        <text>(6S)-5,6,7,8-tetrahydrofolyl-(gamma-L-Glu)(n) + L-glutamate + ATP = (6S)-5,6,7,8-tetrahydrofolyl-(gamma-L-Glu)(n+1) + ADP + phosphate + H(+)</text>
        <dbReference type="Rhea" id="RHEA:10580"/>
        <dbReference type="Rhea" id="RHEA-COMP:14738"/>
        <dbReference type="Rhea" id="RHEA-COMP:14740"/>
        <dbReference type="ChEBI" id="CHEBI:15378"/>
        <dbReference type="ChEBI" id="CHEBI:29985"/>
        <dbReference type="ChEBI" id="CHEBI:30616"/>
        <dbReference type="ChEBI" id="CHEBI:43474"/>
        <dbReference type="ChEBI" id="CHEBI:141005"/>
        <dbReference type="ChEBI" id="CHEBI:456216"/>
        <dbReference type="EC" id="6.3.2.17"/>
    </reaction>
</comment>
<evidence type="ECO:0000313" key="14">
    <source>
        <dbReference type="Proteomes" id="UP000653127"/>
    </source>
</evidence>
<gene>
    <name evidence="13" type="ORF">H8711_04275</name>
</gene>
<evidence type="ECO:0000256" key="5">
    <source>
        <dbReference type="ARBA" id="ARBA00022741"/>
    </source>
</evidence>
<reference evidence="13" key="1">
    <citation type="submission" date="2020-08" db="EMBL/GenBank/DDBJ databases">
        <title>Genome public.</title>
        <authorList>
            <person name="Liu C."/>
            <person name="Sun Q."/>
        </authorList>
    </citation>
    <scope>NUCLEOTIDE SEQUENCE</scope>
    <source>
        <strain evidence="13">NSJ-31</strain>
    </source>
</reference>
<dbReference type="PROSITE" id="PS01012">
    <property type="entry name" value="FOLYLPOLYGLU_SYNT_2"/>
    <property type="match status" value="1"/>
</dbReference>
<evidence type="ECO:0000256" key="3">
    <source>
        <dbReference type="ARBA" id="ARBA00022598"/>
    </source>
</evidence>
<dbReference type="RefSeq" id="WP_249282304.1">
    <property type="nucleotide sequence ID" value="NZ_JACRST010000004.1"/>
</dbReference>
<dbReference type="SUPFAM" id="SSF53623">
    <property type="entry name" value="MurD-like peptide ligases, catalytic domain"/>
    <property type="match status" value="1"/>
</dbReference>
<evidence type="ECO:0000256" key="4">
    <source>
        <dbReference type="ARBA" id="ARBA00022723"/>
    </source>
</evidence>
<keyword evidence="4" id="KW-0479">Metal-binding</keyword>
<accession>A0A926DWP7</accession>
<dbReference type="Proteomes" id="UP000653127">
    <property type="component" value="Unassembled WGS sequence"/>
</dbReference>
<proteinExistence type="inferred from homology"/>
<sequence>MEPWEHDERWALERIHSHPRFAGAASLERIRALMAALGDPQKALRFVHIAGTNGKGSVAAMTANVLTHAGHRTGLYISPFVLCFRERMQIDGEMIPPGELAALTEEVEERAGGLAAGEFEYVTALALTWFARRGCDIVVLEVGLGGRFDATNVIDPPLVQVITRLGLDHTAILGGTIEQIAREKAGIIKGGVTVAAPHQPPEALAELYARCAETGGTLIQPGIGSVERLPSDDPLGGEVFDYGGLRLHPSLPGEHQIDNAITAVEVCRQLRAQGFALSDEAIAWGVAHTVFPARMEVLSRRPLVVLDGAHNPDGMRALAGMLDRLRGAGRRITLLMGMLADKDWTHAAELAARHADRLVAVTPDNPRALPGSELAAAARFCTDAAASEDIPQAATMIVESLRERDALVCCGSLYLAAELRPVLLGLLGQNQNPTK</sequence>
<evidence type="ECO:0000259" key="12">
    <source>
        <dbReference type="Pfam" id="PF08245"/>
    </source>
</evidence>
<keyword evidence="7" id="KW-0460">Magnesium</keyword>
<dbReference type="GO" id="GO:0008841">
    <property type="term" value="F:dihydrofolate synthase activity"/>
    <property type="evidence" value="ECO:0007669"/>
    <property type="project" value="TreeGrafter"/>
</dbReference>